<evidence type="ECO:0000256" key="5">
    <source>
        <dbReference type="ARBA" id="ARBA00022692"/>
    </source>
</evidence>
<evidence type="ECO:0000256" key="10">
    <source>
        <dbReference type="ARBA" id="ARBA00038150"/>
    </source>
</evidence>
<evidence type="ECO:0000256" key="3">
    <source>
        <dbReference type="ARBA" id="ARBA00022676"/>
    </source>
</evidence>
<evidence type="ECO:0000256" key="9">
    <source>
        <dbReference type="ARBA" id="ARBA00023180"/>
    </source>
</evidence>
<proteinExistence type="inferred from homology"/>
<comment type="subcellular location">
    <subcellularLocation>
        <location evidence="1">Golgi apparatus membrane</location>
        <topology evidence="1">Single-pass type II membrane protein</topology>
    </subcellularLocation>
</comment>
<keyword evidence="5" id="KW-0812">Transmembrane</keyword>
<dbReference type="Proteomes" id="UP001318040">
    <property type="component" value="Chromosome 79"/>
</dbReference>
<evidence type="ECO:0000256" key="8">
    <source>
        <dbReference type="ARBA" id="ARBA00023136"/>
    </source>
</evidence>
<evidence type="ECO:0000256" key="4">
    <source>
        <dbReference type="ARBA" id="ARBA00022679"/>
    </source>
</evidence>
<feature type="region of interest" description="Disordered" evidence="11">
    <location>
        <begin position="17"/>
        <end position="132"/>
    </location>
</feature>
<evidence type="ECO:0000256" key="6">
    <source>
        <dbReference type="ARBA" id="ARBA00022968"/>
    </source>
</evidence>
<protein>
    <submittedName>
        <fullName evidence="13">Uncharacterized protein LOC116958534</fullName>
    </submittedName>
</protein>
<keyword evidence="8" id="KW-0472">Membrane</keyword>
<evidence type="ECO:0000256" key="1">
    <source>
        <dbReference type="ARBA" id="ARBA00004323"/>
    </source>
</evidence>
<dbReference type="GO" id="GO:0008375">
    <property type="term" value="F:acetylglucosaminyltransferase activity"/>
    <property type="evidence" value="ECO:0007669"/>
    <property type="project" value="TreeGrafter"/>
</dbReference>
<keyword evidence="12" id="KW-1185">Reference proteome</keyword>
<name>A0AAJ7XK35_PETMA</name>
<gene>
    <name evidence="13" type="primary">LOC116958534</name>
</gene>
<keyword evidence="9" id="KW-0325">Glycoprotein</keyword>
<feature type="compositionally biased region" description="Low complexity" evidence="11">
    <location>
        <begin position="37"/>
        <end position="50"/>
    </location>
</feature>
<keyword evidence="7" id="KW-1133">Transmembrane helix</keyword>
<dbReference type="Pfam" id="PF02485">
    <property type="entry name" value="Branch"/>
    <property type="match status" value="2"/>
</dbReference>
<dbReference type="KEGG" id="pmrn:116958534"/>
<evidence type="ECO:0000256" key="11">
    <source>
        <dbReference type="SAM" id="MobiDB-lite"/>
    </source>
</evidence>
<feature type="compositionally biased region" description="Acidic residues" evidence="11">
    <location>
        <begin position="308"/>
        <end position="317"/>
    </location>
</feature>
<keyword evidence="3" id="KW-0328">Glycosyltransferase</keyword>
<organism evidence="12 13">
    <name type="scientific">Petromyzon marinus</name>
    <name type="common">Sea lamprey</name>
    <dbReference type="NCBI Taxonomy" id="7757"/>
    <lineage>
        <taxon>Eukaryota</taxon>
        <taxon>Metazoa</taxon>
        <taxon>Chordata</taxon>
        <taxon>Craniata</taxon>
        <taxon>Vertebrata</taxon>
        <taxon>Cyclostomata</taxon>
        <taxon>Hyperoartia</taxon>
        <taxon>Petromyzontiformes</taxon>
        <taxon>Petromyzontidae</taxon>
        <taxon>Petromyzon</taxon>
    </lineage>
</organism>
<keyword evidence="4" id="KW-0808">Transferase</keyword>
<comment type="pathway">
    <text evidence="2">Protein modification; protein glycosylation.</text>
</comment>
<keyword evidence="6" id="KW-0735">Signal-anchor</keyword>
<sequence length="812" mass="90327">MDVFRLDGRLQVNGRLQVGRTSSGGPRDPDGLDDGTRGTVTAATAAPVHAVRVRGGRRLRDADRAPRRSPHCRPSLPEGAEPERSGGPSGEEEDGLVWAVEERGRPEGGRPGGRGRCRVDLPRRPSRATPRRWRAPPSFVRTVEFKRRLRPQDEGGLLNATRDCAAFRRARGYAASPLSREEADFPVAYSVVAHHRVDMLERLLRAIYAPQNLHCLHVDAKSPRAYQQAARSLAACFPNVFVARRLEAVVYASWSRVQADLNCMRELAERAGESPWRYFVNLCGLDFPIKTNPEILRHQGREDGNDSSGEEVEEEVSLEAPSQHRKAPSVGGPARILLPRLIDPGGGDGGSSSSSSQLCLPRPTRGAVCSCRRAFDEMSWFKKIAALGVCFLVGLAVSISFIRVKVSTGPPATRHLQMPDIGGPRFPVDCEAVVLRGDVDDVASNAALLALTVEFRKGANLDEGGLLNATRDCAAFRRERRYLASPLSREEADFPVAYSVVAHHRVDMLERLLRAIYAPQNLYCLHVDAKSPRAYQQAARSLAACFPNVFVARRLEAVVYASWSRVQADLNCMRELAERAAERPWRYFINLCGLDFPIKTNLEIVRALRALRGANSLESTKPPGYKRRRWEYRHEVEGDLVRLTDVRKSPPPIPSPVFAGSAYMVVTRAFVEHVLSDPAARALMEWSNDTYSPDEHLWATLQRMPGVPGAAPWHDVHDATCLSAIVRAVKWSAFQGDVAQGAAYPPCRGAYVRQICVYGAGDLPWLVRQRQLFANKFDTAVDPVAVHCLEWYLRNRAVKWADRMQSECSYWD</sequence>
<dbReference type="RefSeq" id="XP_032837082.1">
    <property type="nucleotide sequence ID" value="XM_032981191.1"/>
</dbReference>
<dbReference type="InterPro" id="IPR003406">
    <property type="entry name" value="Glyco_trans_14"/>
</dbReference>
<evidence type="ECO:0000256" key="2">
    <source>
        <dbReference type="ARBA" id="ARBA00004922"/>
    </source>
</evidence>
<reference evidence="13" key="1">
    <citation type="submission" date="2025-08" db="UniProtKB">
        <authorList>
            <consortium name="RefSeq"/>
        </authorList>
    </citation>
    <scope>IDENTIFICATION</scope>
    <source>
        <tissue evidence="13">Sperm</tissue>
    </source>
</reference>
<feature type="compositionally biased region" description="Basic and acidic residues" evidence="11">
    <location>
        <begin position="27"/>
        <end position="36"/>
    </location>
</feature>
<feature type="region of interest" description="Disordered" evidence="11">
    <location>
        <begin position="298"/>
        <end position="331"/>
    </location>
</feature>
<evidence type="ECO:0000256" key="7">
    <source>
        <dbReference type="ARBA" id="ARBA00022989"/>
    </source>
</evidence>
<dbReference type="PANTHER" id="PTHR19297:SF191">
    <property type="entry name" value="PROTEIN XYLOSYLTRANSFERASE"/>
    <property type="match status" value="1"/>
</dbReference>
<dbReference type="GO" id="GO:0000139">
    <property type="term" value="C:Golgi membrane"/>
    <property type="evidence" value="ECO:0007669"/>
    <property type="project" value="UniProtKB-SubCell"/>
</dbReference>
<dbReference type="AlphaFoldDB" id="A0AAJ7XK35"/>
<comment type="similarity">
    <text evidence="10">Belongs to the glycosyltransferase 14 family.</text>
</comment>
<evidence type="ECO:0000313" key="12">
    <source>
        <dbReference type="Proteomes" id="UP001318040"/>
    </source>
</evidence>
<accession>A0AAJ7XK35</accession>
<evidence type="ECO:0000313" key="13">
    <source>
        <dbReference type="RefSeq" id="XP_032837082.1"/>
    </source>
</evidence>
<dbReference type="PANTHER" id="PTHR19297">
    <property type="entry name" value="GLYCOSYLTRANSFERASE 14 FAMILY MEMBER"/>
    <property type="match status" value="1"/>
</dbReference>